<sequence>MTTATETSPATGVDSAANSWLQKSAAWLRSVGIPTELGNSTSADEGERSTTERLKATLRRGNEALSPRELRRLLADLQAVCASEVSDAEGGRLAEPVMQWYAAAQPEQRLDCWRLLCEQFVPDVAKIGQARQRYEDAIGTAGMAAAERQLRKALQTPRMRLFQRFAVPAQGMRFLLDLRAQMLPQLKSQEWLVAVDADLEYLFSTWFDIAFLELRSLSWDSPASLLEKLIKYEAVHDIRSWTDLKNRLDSDRRCYGFFHPRLPNEPLIFVEVALVDKMSDSIAPLLDEAAAAADVDKASTAIFYSISNTQTGLRGVSFGDSLIKTVVEQLLQEFPKLRQFATLSPIPGFRSWLGKNAGEVWEGADKRLRAELGKALDKADPSVDDWMGALEQAGKLQAADPAAKLLMHAAARYLGKSLVKDKPVDPVARFHLGNGSRVERLNWAGDTSAKGIKQSYGLMVNYLYDLKRLDKHRNLLAQGKIPVSSGIEALAKV</sequence>
<keyword evidence="4" id="KW-1185">Reference proteome</keyword>
<evidence type="ECO:0000313" key="4">
    <source>
        <dbReference type="Proteomes" id="UP001199260"/>
    </source>
</evidence>
<evidence type="ECO:0000313" key="3">
    <source>
        <dbReference type="EMBL" id="MCD2164499.1"/>
    </source>
</evidence>
<dbReference type="PANTHER" id="PTHR28641:SF1">
    <property type="entry name" value="MALONYL-COA DECARBOXYLASE, MITOCHONDRIAL"/>
    <property type="match status" value="1"/>
</dbReference>
<dbReference type="AlphaFoldDB" id="A0AAW4XSK3"/>
<name>A0AAW4XSK3_9BURK</name>
<reference evidence="3 4" key="1">
    <citation type="submission" date="2021-11" db="EMBL/GenBank/DDBJ databases">
        <title>Genome sequence.</title>
        <authorList>
            <person name="Sun Q."/>
        </authorList>
    </citation>
    <scope>NUCLEOTIDE SEQUENCE [LARGE SCALE GENOMIC DNA]</scope>
    <source>
        <strain evidence="3 4">KCTC 12005</strain>
    </source>
</reference>
<accession>A0AAW4XSK3</accession>
<dbReference type="Pfam" id="PF17408">
    <property type="entry name" value="MCD_N"/>
    <property type="match status" value="1"/>
</dbReference>
<dbReference type="Proteomes" id="UP001199260">
    <property type="component" value="Unassembled WGS sequence"/>
</dbReference>
<dbReference type="InterPro" id="IPR038351">
    <property type="entry name" value="MCD_N_sf"/>
</dbReference>
<dbReference type="EMBL" id="JAJNCT010000005">
    <property type="protein sequence ID" value="MCD2164499.1"/>
    <property type="molecule type" value="Genomic_DNA"/>
</dbReference>
<dbReference type="GO" id="GO:0006633">
    <property type="term" value="P:fatty acid biosynthetic process"/>
    <property type="evidence" value="ECO:0007669"/>
    <property type="project" value="InterPro"/>
</dbReference>
<comment type="caution">
    <text evidence="3">The sequence shown here is derived from an EMBL/GenBank/DDBJ whole genome shotgun (WGS) entry which is preliminary data.</text>
</comment>
<feature type="domain" description="Malonyl-CoA decarboxylase N-terminal" evidence="2">
    <location>
        <begin position="120"/>
        <end position="207"/>
    </location>
</feature>
<dbReference type="InterPro" id="IPR042303">
    <property type="entry name" value="Malonyl_CoA_deC_C_sf"/>
</dbReference>
<organism evidence="3 4">
    <name type="scientific">Comamonas koreensis</name>
    <dbReference type="NCBI Taxonomy" id="160825"/>
    <lineage>
        <taxon>Bacteria</taxon>
        <taxon>Pseudomonadati</taxon>
        <taxon>Pseudomonadota</taxon>
        <taxon>Betaproteobacteria</taxon>
        <taxon>Burkholderiales</taxon>
        <taxon>Comamonadaceae</taxon>
        <taxon>Comamonas</taxon>
    </lineage>
</organism>
<proteinExistence type="predicted"/>
<dbReference type="InterPro" id="IPR035372">
    <property type="entry name" value="MCD_N"/>
</dbReference>
<dbReference type="Gene3D" id="3.40.630.150">
    <property type="entry name" value="Malonyl-CoA decarboxylase, catalytic domain"/>
    <property type="match status" value="1"/>
</dbReference>
<evidence type="ECO:0000259" key="2">
    <source>
        <dbReference type="Pfam" id="PF17408"/>
    </source>
</evidence>
<dbReference type="Pfam" id="PF05292">
    <property type="entry name" value="MCD"/>
    <property type="match status" value="1"/>
</dbReference>
<protein>
    <submittedName>
        <fullName evidence="3">Malonyl-CoA decarboxylase</fullName>
    </submittedName>
</protein>
<dbReference type="InterPro" id="IPR007956">
    <property type="entry name" value="Malonyl_CoA_deC_C"/>
</dbReference>
<feature type="domain" description="Malonyl-CoA decarboxylase C-terminal" evidence="1">
    <location>
        <begin position="210"/>
        <end position="465"/>
    </location>
</feature>
<dbReference type="Gene3D" id="1.20.140.90">
    <property type="entry name" value="Malonyl-CoA decarboxylase, oligemerization domain"/>
    <property type="match status" value="1"/>
</dbReference>
<dbReference type="RefSeq" id="WP_230771838.1">
    <property type="nucleotide sequence ID" value="NZ_JAJNCT010000005.1"/>
</dbReference>
<evidence type="ECO:0000259" key="1">
    <source>
        <dbReference type="Pfam" id="PF05292"/>
    </source>
</evidence>
<gene>
    <name evidence="3" type="ORF">LPW39_05060</name>
</gene>
<dbReference type="PANTHER" id="PTHR28641">
    <property type="match status" value="1"/>
</dbReference>
<dbReference type="InterPro" id="IPR038917">
    <property type="entry name" value="Malonyl_CoA_deC"/>
</dbReference>
<dbReference type="GO" id="GO:0050080">
    <property type="term" value="F:malonyl-CoA decarboxylase activity"/>
    <property type="evidence" value="ECO:0007669"/>
    <property type="project" value="InterPro"/>
</dbReference>